<evidence type="ECO:0000256" key="3">
    <source>
        <dbReference type="ARBA" id="ARBA00022452"/>
    </source>
</evidence>
<dbReference type="GO" id="GO:0008289">
    <property type="term" value="F:lipid binding"/>
    <property type="evidence" value="ECO:0007669"/>
    <property type="project" value="UniProtKB-KW"/>
</dbReference>
<feature type="domain" description="SMP-LTD" evidence="12">
    <location>
        <begin position="1"/>
        <end position="194"/>
    </location>
</feature>
<comment type="caution">
    <text evidence="13">The sequence shown here is derived from an EMBL/GenBank/DDBJ whole genome shotgun (WGS) entry which is preliminary data.</text>
</comment>
<dbReference type="HAMAP" id="MF_03105">
    <property type="entry name" value="Mdm34"/>
    <property type="match status" value="1"/>
</dbReference>
<feature type="compositionally biased region" description="Basic residues" evidence="11">
    <location>
        <begin position="685"/>
        <end position="697"/>
    </location>
</feature>
<keyword evidence="6" id="KW-0445">Lipid transport</keyword>
<evidence type="ECO:0000256" key="1">
    <source>
        <dbReference type="ARBA" id="ARBA00004370"/>
    </source>
</evidence>
<feature type="compositionally biased region" description="Low complexity" evidence="11">
    <location>
        <begin position="553"/>
        <end position="567"/>
    </location>
</feature>
<feature type="region of interest" description="Disordered" evidence="11">
    <location>
        <begin position="354"/>
        <end position="378"/>
    </location>
</feature>
<dbReference type="PROSITE" id="PS51847">
    <property type="entry name" value="SMP"/>
    <property type="match status" value="1"/>
</dbReference>
<dbReference type="OrthoDB" id="17927at2759"/>
<evidence type="ECO:0000256" key="10">
    <source>
        <dbReference type="HAMAP-Rule" id="MF_03105"/>
    </source>
</evidence>
<keyword evidence="14" id="KW-1185">Reference proteome</keyword>
<feature type="compositionally biased region" description="Low complexity" evidence="11">
    <location>
        <begin position="518"/>
        <end position="538"/>
    </location>
</feature>
<dbReference type="GO" id="GO:1990456">
    <property type="term" value="P:mitochondrion-endoplasmic reticulum membrane tethering"/>
    <property type="evidence" value="ECO:0007669"/>
    <property type="project" value="TreeGrafter"/>
</dbReference>
<dbReference type="GO" id="GO:0007005">
    <property type="term" value="P:mitochondrion organization"/>
    <property type="evidence" value="ECO:0007669"/>
    <property type="project" value="InterPro"/>
</dbReference>
<proteinExistence type="inferred from homology"/>
<dbReference type="GO" id="GO:0015914">
    <property type="term" value="P:phospholipid transport"/>
    <property type="evidence" value="ECO:0007669"/>
    <property type="project" value="TreeGrafter"/>
</dbReference>
<evidence type="ECO:0000256" key="5">
    <source>
        <dbReference type="ARBA" id="ARBA00022787"/>
    </source>
</evidence>
<dbReference type="PANTHER" id="PTHR28185:SF1">
    <property type="entry name" value="MITOCHONDRIAL DISTRIBUTION AND MORPHOLOGY PROTEIN 34"/>
    <property type="match status" value="1"/>
</dbReference>
<evidence type="ECO:0000256" key="9">
    <source>
        <dbReference type="ARBA" id="ARBA00023136"/>
    </source>
</evidence>
<name>A0A8S0W626_CYCAE</name>
<feature type="compositionally biased region" description="Polar residues" evidence="11">
    <location>
        <begin position="282"/>
        <end position="291"/>
    </location>
</feature>
<comment type="similarity">
    <text evidence="10">Belongs to the MDM34 family.</text>
</comment>
<evidence type="ECO:0000256" key="4">
    <source>
        <dbReference type="ARBA" id="ARBA00022692"/>
    </source>
</evidence>
<evidence type="ECO:0000256" key="11">
    <source>
        <dbReference type="SAM" id="MobiDB-lite"/>
    </source>
</evidence>
<dbReference type="EMBL" id="CACVBS010000002">
    <property type="protein sequence ID" value="CAA7258560.1"/>
    <property type="molecule type" value="Genomic_DNA"/>
</dbReference>
<evidence type="ECO:0000313" key="14">
    <source>
        <dbReference type="Proteomes" id="UP000467700"/>
    </source>
</evidence>
<dbReference type="Pfam" id="PF26545">
    <property type="entry name" value="Mdm34_N"/>
    <property type="match status" value="1"/>
</dbReference>
<keyword evidence="7" id="KW-0446">Lipid-binding</keyword>
<accession>A0A8S0W626</accession>
<evidence type="ECO:0000256" key="7">
    <source>
        <dbReference type="ARBA" id="ARBA00023121"/>
    </source>
</evidence>
<dbReference type="AlphaFoldDB" id="A0A8S0W626"/>
<organism evidence="13 14">
    <name type="scientific">Cyclocybe aegerita</name>
    <name type="common">Black poplar mushroom</name>
    <name type="synonym">Agrocybe aegerita</name>
    <dbReference type="NCBI Taxonomy" id="1973307"/>
    <lineage>
        <taxon>Eukaryota</taxon>
        <taxon>Fungi</taxon>
        <taxon>Dikarya</taxon>
        <taxon>Basidiomycota</taxon>
        <taxon>Agaricomycotina</taxon>
        <taxon>Agaricomycetes</taxon>
        <taxon>Agaricomycetidae</taxon>
        <taxon>Agaricales</taxon>
        <taxon>Agaricineae</taxon>
        <taxon>Bolbitiaceae</taxon>
        <taxon>Cyclocybe</taxon>
    </lineage>
</organism>
<keyword evidence="4 10" id="KW-0812">Transmembrane</keyword>
<feature type="compositionally biased region" description="Basic residues" evidence="11">
    <location>
        <begin position="794"/>
        <end position="803"/>
    </location>
</feature>
<keyword evidence="2" id="KW-0813">Transport</keyword>
<feature type="region of interest" description="Disordered" evidence="11">
    <location>
        <begin position="674"/>
        <end position="803"/>
    </location>
</feature>
<evidence type="ECO:0000256" key="2">
    <source>
        <dbReference type="ARBA" id="ARBA00022448"/>
    </source>
</evidence>
<feature type="compositionally biased region" description="Low complexity" evidence="11">
    <location>
        <begin position="702"/>
        <end position="721"/>
    </location>
</feature>
<dbReference type="GO" id="GO:0032865">
    <property type="term" value="C:ERMES complex"/>
    <property type="evidence" value="ECO:0007669"/>
    <property type="project" value="UniProtKB-UniRule"/>
</dbReference>
<keyword evidence="9 10" id="KW-0472">Membrane</keyword>
<protein>
    <recommendedName>
        <fullName evidence="10">Mitochondrial distribution and morphology protein 34</fullName>
    </recommendedName>
</protein>
<gene>
    <name evidence="10" type="primary">MDM34</name>
    <name evidence="13" type="ORF">AAE3_LOCUS937</name>
</gene>
<dbReference type="InterPro" id="IPR031468">
    <property type="entry name" value="SMP_LBD"/>
</dbReference>
<comment type="subcellular location">
    <subcellularLocation>
        <location evidence="1">Membrane</location>
    </subcellularLocation>
    <subcellularLocation>
        <location evidence="10">Mitochondrion outer membrane</location>
        <topology evidence="10">Multi-pass membrane protein</topology>
    </subcellularLocation>
    <text evidence="10">The ERMES/MDM complex localizes to a few discrete foci (around 10 per single cell), that represent mitochondria-endoplasmic reticulum junctions. These foci are often found next to mtDNA nucleoids.</text>
</comment>
<keyword evidence="3 10" id="KW-1134">Transmembrane beta strand</keyword>
<evidence type="ECO:0000256" key="6">
    <source>
        <dbReference type="ARBA" id="ARBA00023055"/>
    </source>
</evidence>
<comment type="function">
    <text evidence="10">Component of the ERMES/MDM complex, which serves as a molecular tether to connect the endoplasmic reticulum (ER) and mitochondria. Components of this complex are involved in the control of mitochondrial shape and protein biogenesis, and function in nonvesicular lipid trafficking between the ER and mitochondria. MDM34 is required for the interaction of the ER-resident membrane protein MMM1 and the outer mitochondrial membrane-resident beta-barrel protein MDM10.</text>
</comment>
<feature type="region of interest" description="Disordered" evidence="11">
    <location>
        <begin position="240"/>
        <end position="305"/>
    </location>
</feature>
<reference evidence="13 14" key="1">
    <citation type="submission" date="2020-01" db="EMBL/GenBank/DDBJ databases">
        <authorList>
            <person name="Gupta K D."/>
        </authorList>
    </citation>
    <scope>NUCLEOTIDE SEQUENCE [LARGE SCALE GENOMIC DNA]</scope>
</reference>
<keyword evidence="5 10" id="KW-1000">Mitochondrion outer membrane</keyword>
<dbReference type="InterPro" id="IPR058825">
    <property type="entry name" value="MDM34_N"/>
</dbReference>
<keyword evidence="8 10" id="KW-0496">Mitochondrion</keyword>
<sequence length="803" mass="87187">MSFTFNWPRFSDQFHYDAIQMLNTALNKGNKPPIIADRIEVVELEMGTQPPELEIRDIGDLTVDQFRGIFRLTYAGDAHLVLKTKVQANPLNHKQPDIHLMAGSRGMLAAKHPLVVPMLLRLSHFRLSSYVVLVVSKQKGITLVFKTDPLQNVDINSTFDSIAVIQNFIQREIEGQLRQMFREDLPGIIHRLSQQWVKAKVEAPYLSKRPPIPQTRPTFDTLSTPDISFHRSIASDIGLHPHLSRKASSTSLGSRKPRSASGSVTSASRPPQPPAGSSPQSLLNEPSTSSHPDLENFDPTYGLRPEGLPTKSVFKGFSSLFTPNKGLADLAEEPEPSEQDDDEYDDDEAASFDFVDWGDEPAGTSPPSSLNERDREREREIEYETIPAVGGGTITRPRVFHSQSAIQTHASANLPPPLTRPASSSSLAGMGGVFRSGLATPALSMLSRHPSTASNPYFPEYPSAYPRTYSYGGQGPHSSRMSSFNFGSAAPSVSGMSMHAPPRSAPPIGHGYRPPSPESLESRSQPSRSSSGPTRTLSTVPTEHTPYDEPPFASSSSHHAGTASTYAPSTAPHPHVRRPLSERRLSITSTTSTFNTHAEFLSTSPSPSHMQLPHLNGHPHAKIVLRPSLNDSIHQLSTLSHSNHTLSPYTRDLSHFTVRSVPPRGLGVVGGGPYGYGASGERQPVKAKRKRTYRLGGKKPVAGDPNAAASPSAGPSGQGPTARKDLPPHPSSPAPPSEFDAEDMDRYFRSFDYDEPSSPRSPAAPRGPPSTMSAPPLRSGTAPSSSLGIGSRTLRQRPLRHLT</sequence>
<dbReference type="CDD" id="cd21673">
    <property type="entry name" value="SMP_Mdm34"/>
    <property type="match status" value="1"/>
</dbReference>
<comment type="subunit">
    <text evidence="10">Component of the ER-mitochondria encounter structure (ERMES) or MDM complex, composed of MMM1, MDM10, MDM12 and MDM34.</text>
</comment>
<feature type="region of interest" description="Disordered" evidence="11">
    <location>
        <begin position="492"/>
        <end position="584"/>
    </location>
</feature>
<comment type="domain">
    <text evidence="10">Lacks alpha-helical transmembrane segments, suggesting that it resides in the membrane via beta-sheet conformations similar to those predicted for other outer membrane proteins and porin.</text>
</comment>
<evidence type="ECO:0000256" key="8">
    <source>
        <dbReference type="ARBA" id="ARBA00023128"/>
    </source>
</evidence>
<dbReference type="InterPro" id="IPR027536">
    <property type="entry name" value="MDM34"/>
</dbReference>
<dbReference type="PANTHER" id="PTHR28185">
    <property type="entry name" value="MITOCHONDRIAL DISTRIBUTION AND MORPHOLOGY PROTEIN 34"/>
    <property type="match status" value="1"/>
</dbReference>
<evidence type="ECO:0000259" key="12">
    <source>
        <dbReference type="PROSITE" id="PS51847"/>
    </source>
</evidence>
<dbReference type="Proteomes" id="UP000467700">
    <property type="component" value="Unassembled WGS sequence"/>
</dbReference>
<evidence type="ECO:0000313" key="13">
    <source>
        <dbReference type="EMBL" id="CAA7258560.1"/>
    </source>
</evidence>